<sequence>MGGSSSQPRTDRVHSPINAFPLEELYTPDFSESLQENSGFWQTPNPYKVPVEQVATSPTKKKKATHNRQKKTIQSDDAPRQTPWTTEEEIALCKGWLAVSENSKHGNSRKQGGFWCEVLSYMESKTQQYGRRTYDMVLGKWKTVRPSVILKDHPKWQEIAIPNFNTGSEGGSKRHKSTGSSSFNTESGEASINLNTNVDDNNENEMQEIQRPEGRDKARAAARKNKGSKSSASSSVNEDALARLMVTEMTAQEKQERLAFLDIKWREVECREQEIEQQDMRLYLQPYDHLTGDQRKAMDAVRARIKAKYNLEF</sequence>
<evidence type="ECO:0000256" key="1">
    <source>
        <dbReference type="SAM" id="MobiDB-lite"/>
    </source>
</evidence>
<reference evidence="2" key="2">
    <citation type="submission" date="2022-01" db="EMBL/GenBank/DDBJ databases">
        <authorList>
            <person name="Yamashiro T."/>
            <person name="Shiraishi A."/>
            <person name="Satake H."/>
            <person name="Nakayama K."/>
        </authorList>
    </citation>
    <scope>NUCLEOTIDE SEQUENCE</scope>
</reference>
<feature type="compositionally biased region" description="Polar residues" evidence="1">
    <location>
        <begin position="178"/>
        <end position="192"/>
    </location>
</feature>
<feature type="compositionally biased region" description="Basic residues" evidence="1">
    <location>
        <begin position="59"/>
        <end position="71"/>
    </location>
</feature>
<dbReference type="PANTHER" id="PTHR45023:SF4">
    <property type="entry name" value="GLYCINE-RICH PROTEIN-RELATED"/>
    <property type="match status" value="1"/>
</dbReference>
<evidence type="ECO:0000313" key="2">
    <source>
        <dbReference type="EMBL" id="GJU04943.1"/>
    </source>
</evidence>
<feature type="compositionally biased region" description="Basic and acidic residues" evidence="1">
    <location>
        <begin position="208"/>
        <end position="219"/>
    </location>
</feature>
<dbReference type="PANTHER" id="PTHR45023">
    <property type="match status" value="1"/>
</dbReference>
<comment type="caution">
    <text evidence="2">The sequence shown here is derived from an EMBL/GenBank/DDBJ whole genome shotgun (WGS) entry which is preliminary data.</text>
</comment>
<gene>
    <name evidence="2" type="ORF">Tco_1121373</name>
</gene>
<keyword evidence="3" id="KW-1185">Reference proteome</keyword>
<feature type="region of interest" description="Disordered" evidence="1">
    <location>
        <begin position="162"/>
        <end position="236"/>
    </location>
</feature>
<name>A0ABQ5IXJ4_9ASTR</name>
<accession>A0ABQ5IXJ4</accession>
<dbReference type="Proteomes" id="UP001151760">
    <property type="component" value="Unassembled WGS sequence"/>
</dbReference>
<organism evidence="2 3">
    <name type="scientific">Tanacetum coccineum</name>
    <dbReference type="NCBI Taxonomy" id="301880"/>
    <lineage>
        <taxon>Eukaryota</taxon>
        <taxon>Viridiplantae</taxon>
        <taxon>Streptophyta</taxon>
        <taxon>Embryophyta</taxon>
        <taxon>Tracheophyta</taxon>
        <taxon>Spermatophyta</taxon>
        <taxon>Magnoliopsida</taxon>
        <taxon>eudicotyledons</taxon>
        <taxon>Gunneridae</taxon>
        <taxon>Pentapetalae</taxon>
        <taxon>asterids</taxon>
        <taxon>campanulids</taxon>
        <taxon>Asterales</taxon>
        <taxon>Asteraceae</taxon>
        <taxon>Asteroideae</taxon>
        <taxon>Anthemideae</taxon>
        <taxon>Anthemidinae</taxon>
        <taxon>Tanacetum</taxon>
    </lineage>
</organism>
<evidence type="ECO:0000313" key="3">
    <source>
        <dbReference type="Proteomes" id="UP001151760"/>
    </source>
</evidence>
<proteinExistence type="predicted"/>
<feature type="region of interest" description="Disordered" evidence="1">
    <location>
        <begin position="52"/>
        <end position="84"/>
    </location>
</feature>
<dbReference type="EMBL" id="BQNB010021299">
    <property type="protein sequence ID" value="GJU04943.1"/>
    <property type="molecule type" value="Genomic_DNA"/>
</dbReference>
<reference evidence="2" key="1">
    <citation type="journal article" date="2022" name="Int. J. Mol. Sci.">
        <title>Draft Genome of Tanacetum Coccineum: Genomic Comparison of Closely Related Tanacetum-Family Plants.</title>
        <authorList>
            <person name="Yamashiro T."/>
            <person name="Shiraishi A."/>
            <person name="Nakayama K."/>
            <person name="Satake H."/>
        </authorList>
    </citation>
    <scope>NUCLEOTIDE SEQUENCE</scope>
</reference>
<protein>
    <submittedName>
        <fullName evidence="2">Glutathione S-transferase T3-like protein</fullName>
    </submittedName>
</protein>